<dbReference type="PANTHER" id="PTHR43085:SF15">
    <property type="entry name" value="2-DEHYDRO-3-DEOXYGLUCONOKINASE"/>
    <property type="match status" value="1"/>
</dbReference>
<dbReference type="GO" id="GO:0006974">
    <property type="term" value="P:DNA damage response"/>
    <property type="evidence" value="ECO:0007669"/>
    <property type="project" value="TreeGrafter"/>
</dbReference>
<evidence type="ECO:0000259" key="15">
    <source>
        <dbReference type="Pfam" id="PF00294"/>
    </source>
</evidence>
<evidence type="ECO:0000256" key="12">
    <source>
        <dbReference type="ARBA" id="ARBA00067931"/>
    </source>
</evidence>
<dbReference type="EC" id="2.7.1.45" evidence="11"/>
<keyword evidence="4 16" id="KW-0418">Kinase</keyword>
<dbReference type="InterPro" id="IPR011611">
    <property type="entry name" value="PfkB_dom"/>
</dbReference>
<dbReference type="FunFam" id="3.40.1190.20:FF:000011">
    <property type="entry name" value="2-dehydro-3-deoxygluconokinase, putative"/>
    <property type="match status" value="1"/>
</dbReference>
<comment type="caution">
    <text evidence="16">The sequence shown here is derived from an EMBL/GenBank/DDBJ whole genome shotgun (WGS) entry which is preliminary data.</text>
</comment>
<evidence type="ECO:0000256" key="7">
    <source>
        <dbReference type="ARBA" id="ARBA00043951"/>
    </source>
</evidence>
<dbReference type="PATRIC" id="fig|1385369.3.peg.6321"/>
<dbReference type="InterPro" id="IPR002173">
    <property type="entry name" value="Carboh/pur_kinase_PfkB_CS"/>
</dbReference>
<evidence type="ECO:0000256" key="6">
    <source>
        <dbReference type="ARBA" id="ARBA00023277"/>
    </source>
</evidence>
<dbReference type="CDD" id="cd01166">
    <property type="entry name" value="KdgK"/>
    <property type="match status" value="1"/>
</dbReference>
<dbReference type="EMBL" id="AVFL01000038">
    <property type="protein sequence ID" value="EWY36669.1"/>
    <property type="molecule type" value="Genomic_DNA"/>
</dbReference>
<dbReference type="GO" id="GO:0005524">
    <property type="term" value="F:ATP binding"/>
    <property type="evidence" value="ECO:0007669"/>
    <property type="project" value="UniProtKB-KW"/>
</dbReference>
<evidence type="ECO:0000256" key="4">
    <source>
        <dbReference type="ARBA" id="ARBA00022777"/>
    </source>
</evidence>
<dbReference type="InterPro" id="IPR029056">
    <property type="entry name" value="Ribokinase-like"/>
</dbReference>
<keyword evidence="17" id="KW-1185">Reference proteome</keyword>
<dbReference type="PROSITE" id="PS00584">
    <property type="entry name" value="PFKB_KINASES_2"/>
    <property type="match status" value="1"/>
</dbReference>
<dbReference type="GO" id="GO:0019698">
    <property type="term" value="P:D-galacturonate catabolic process"/>
    <property type="evidence" value="ECO:0007669"/>
    <property type="project" value="TreeGrafter"/>
</dbReference>
<evidence type="ECO:0000256" key="10">
    <source>
        <dbReference type="ARBA" id="ARBA00054997"/>
    </source>
</evidence>
<evidence type="ECO:0000256" key="13">
    <source>
        <dbReference type="ARBA" id="ARBA00075711"/>
    </source>
</evidence>
<evidence type="ECO:0000313" key="17">
    <source>
        <dbReference type="Proteomes" id="UP000019486"/>
    </source>
</evidence>
<dbReference type="PANTHER" id="PTHR43085">
    <property type="entry name" value="HEXOKINASE FAMILY MEMBER"/>
    <property type="match status" value="1"/>
</dbReference>
<feature type="domain" description="Carbohydrate kinase PfkB" evidence="15">
    <location>
        <begin position="3"/>
        <end position="294"/>
    </location>
</feature>
<dbReference type="GO" id="GO:0005829">
    <property type="term" value="C:cytosol"/>
    <property type="evidence" value="ECO:0007669"/>
    <property type="project" value="TreeGrafter"/>
</dbReference>
<evidence type="ECO:0000256" key="8">
    <source>
        <dbReference type="ARBA" id="ARBA00044254"/>
    </source>
</evidence>
<comment type="similarity">
    <text evidence="1">Belongs to the carbohydrate kinase PfkB family.</text>
</comment>
<evidence type="ECO:0000256" key="11">
    <source>
        <dbReference type="ARBA" id="ARBA00066369"/>
    </source>
</evidence>
<comment type="pathway">
    <text evidence="7">Carbohydrate acid metabolism; 2-dehydro-3-deoxy-D-gluconate degradation; D-glyceraldehyde 3-phosphate and pyruvate from 2-dehydro-3-deoxy-D-gluconate: step 1/2.</text>
</comment>
<dbReference type="GO" id="GO:0042840">
    <property type="term" value="P:D-glucuronate catabolic process"/>
    <property type="evidence" value="ECO:0007669"/>
    <property type="project" value="TreeGrafter"/>
</dbReference>
<protein>
    <recommendedName>
        <fullName evidence="12">2-dehydro-3-deoxygluconokinase</fullName>
        <ecNumber evidence="11">2.7.1.45</ecNumber>
    </recommendedName>
    <alternativeName>
        <fullName evidence="13">2-keto-3-deoxygluconokinase</fullName>
    </alternativeName>
    <alternativeName>
        <fullName evidence="14">3-deoxy-2-oxo-D-gluconate kinase</fullName>
    </alternativeName>
    <alternativeName>
        <fullName evidence="8">KDG kinase</fullName>
    </alternativeName>
</protein>
<name>W9GSF7_9PROT</name>
<dbReference type="Gene3D" id="3.40.1190.20">
    <property type="match status" value="1"/>
</dbReference>
<dbReference type="SUPFAM" id="SSF53613">
    <property type="entry name" value="Ribokinase-like"/>
    <property type="match status" value="1"/>
</dbReference>
<evidence type="ECO:0000256" key="2">
    <source>
        <dbReference type="ARBA" id="ARBA00022679"/>
    </source>
</evidence>
<keyword evidence="6" id="KW-0119">Carbohydrate metabolism</keyword>
<keyword evidence="3" id="KW-0547">Nucleotide-binding</keyword>
<comment type="catalytic activity">
    <reaction evidence="9">
        <text>2-dehydro-3-deoxy-D-gluconate + ATP = 2-dehydro-3-deoxy-6-phospho-D-gluconate + ADP + H(+)</text>
        <dbReference type="Rhea" id="RHEA:14797"/>
        <dbReference type="ChEBI" id="CHEBI:15378"/>
        <dbReference type="ChEBI" id="CHEBI:30616"/>
        <dbReference type="ChEBI" id="CHEBI:57569"/>
        <dbReference type="ChEBI" id="CHEBI:57990"/>
        <dbReference type="ChEBI" id="CHEBI:456216"/>
        <dbReference type="EC" id="2.7.1.45"/>
    </reaction>
</comment>
<evidence type="ECO:0000256" key="3">
    <source>
        <dbReference type="ARBA" id="ARBA00022741"/>
    </source>
</evidence>
<accession>W9GSF7</accession>
<dbReference type="AlphaFoldDB" id="W9GSF7"/>
<dbReference type="GO" id="GO:0008673">
    <property type="term" value="F:2-dehydro-3-deoxygluconokinase activity"/>
    <property type="evidence" value="ECO:0007669"/>
    <property type="project" value="UniProtKB-EC"/>
</dbReference>
<dbReference type="STRING" id="1385369.N825_25960"/>
<reference evidence="16 17" key="1">
    <citation type="submission" date="2013-08" db="EMBL/GenBank/DDBJ databases">
        <title>The genome sequence of Skermanella stibiiresistens.</title>
        <authorList>
            <person name="Zhu W."/>
            <person name="Wang G."/>
        </authorList>
    </citation>
    <scope>NUCLEOTIDE SEQUENCE [LARGE SCALE GENOMIC DNA]</scope>
    <source>
        <strain evidence="16 17">SB22</strain>
    </source>
</reference>
<keyword evidence="2" id="KW-0808">Transferase</keyword>
<evidence type="ECO:0000256" key="5">
    <source>
        <dbReference type="ARBA" id="ARBA00022840"/>
    </source>
</evidence>
<sequence length="305" mass="32764">MVRVACIGECMIELSERADGSLSRSYGGDTLNTALYMARLGVAVDYVTALGDDGWSDEMATAWASEGIGTGQVVRMAGRLPGLYVIQTDAKGERRFQYWRDRAAARDLFDQPGTQALIDALSRDYGLLYLSGITLSLYGEAGRERLFEALDRARANGARLAFDTNFRVRGWPDRELAKRAYRQIIDRSDIVLASVEDLDLLFGDDGEQALLDGGEPDELVLKLTRPACRVMVGGADTEVGATPVPNVVDTTAAGDSFAAAYLAARLTGADPEKAARSGHRLAGAVVQHRGAIIPRSAMPDGVFGA</sequence>
<dbReference type="RefSeq" id="WP_037460228.1">
    <property type="nucleotide sequence ID" value="NZ_AVFL01000038.1"/>
</dbReference>
<dbReference type="InterPro" id="IPR050306">
    <property type="entry name" value="PfkB_Carbo_kinase"/>
</dbReference>
<proteinExistence type="inferred from homology"/>
<keyword evidence="5" id="KW-0067">ATP-binding</keyword>
<dbReference type="OrthoDB" id="9776822at2"/>
<evidence type="ECO:0000256" key="9">
    <source>
        <dbReference type="ARBA" id="ARBA00050729"/>
    </source>
</evidence>
<evidence type="ECO:0000256" key="1">
    <source>
        <dbReference type="ARBA" id="ARBA00010688"/>
    </source>
</evidence>
<gene>
    <name evidence="16" type="ORF">N825_25960</name>
</gene>
<comment type="function">
    <text evidence="10">Catalyzes the phosphorylation of 2-keto-3-deoxygluconate (KDG) to produce 2-keto-3-deoxy-6-phosphogluconate (KDPG).</text>
</comment>
<dbReference type="Pfam" id="PF00294">
    <property type="entry name" value="PfkB"/>
    <property type="match status" value="1"/>
</dbReference>
<organism evidence="16 17">
    <name type="scientific">Skermanella stibiiresistens SB22</name>
    <dbReference type="NCBI Taxonomy" id="1385369"/>
    <lineage>
        <taxon>Bacteria</taxon>
        <taxon>Pseudomonadati</taxon>
        <taxon>Pseudomonadota</taxon>
        <taxon>Alphaproteobacteria</taxon>
        <taxon>Rhodospirillales</taxon>
        <taxon>Azospirillaceae</taxon>
        <taxon>Skermanella</taxon>
    </lineage>
</organism>
<evidence type="ECO:0000256" key="14">
    <source>
        <dbReference type="ARBA" id="ARBA00080545"/>
    </source>
</evidence>
<dbReference type="Proteomes" id="UP000019486">
    <property type="component" value="Unassembled WGS sequence"/>
</dbReference>
<evidence type="ECO:0000313" key="16">
    <source>
        <dbReference type="EMBL" id="EWY36669.1"/>
    </source>
</evidence>